<name>A0A803MJL0_CHEQI</name>
<evidence type="ECO:0008006" key="8">
    <source>
        <dbReference type="Google" id="ProtNLM"/>
    </source>
</evidence>
<proteinExistence type="inferred from homology"/>
<dbReference type="GO" id="GO:0005975">
    <property type="term" value="P:carbohydrate metabolic process"/>
    <property type="evidence" value="ECO:0007669"/>
    <property type="project" value="InterPro"/>
</dbReference>
<keyword evidence="3" id="KW-0326">Glycosidase</keyword>
<dbReference type="Pfam" id="PF00332">
    <property type="entry name" value="Glyco_hydro_17"/>
    <property type="match status" value="1"/>
</dbReference>
<accession>A0A803MJL0</accession>
<dbReference type="InterPro" id="IPR044965">
    <property type="entry name" value="Glyco_hydro_17_plant"/>
</dbReference>
<evidence type="ECO:0000313" key="6">
    <source>
        <dbReference type="EnsemblPlants" id="AUR62030593-RA:cds"/>
    </source>
</evidence>
<feature type="chain" id="PRO_5031537420" description="Glucan endo-1,3-beta-D-glucosidase" evidence="5">
    <location>
        <begin position="22"/>
        <end position="231"/>
    </location>
</feature>
<dbReference type="Proteomes" id="UP000596660">
    <property type="component" value="Unplaced"/>
</dbReference>
<dbReference type="SUPFAM" id="SSF51445">
    <property type="entry name" value="(Trans)glycosidases"/>
    <property type="match status" value="1"/>
</dbReference>
<feature type="signal peptide" evidence="5">
    <location>
        <begin position="1"/>
        <end position="21"/>
    </location>
</feature>
<evidence type="ECO:0000256" key="1">
    <source>
        <dbReference type="ARBA" id="ARBA00008773"/>
    </source>
</evidence>
<protein>
    <recommendedName>
        <fullName evidence="8">Glucan endo-1,3-beta-D-glucosidase</fullName>
    </recommendedName>
</protein>
<dbReference type="AlphaFoldDB" id="A0A803MJL0"/>
<reference evidence="6" key="1">
    <citation type="journal article" date="2017" name="Nature">
        <title>The genome of Chenopodium quinoa.</title>
        <authorList>
            <person name="Jarvis D.E."/>
            <person name="Ho Y.S."/>
            <person name="Lightfoot D.J."/>
            <person name="Schmoeckel S.M."/>
            <person name="Li B."/>
            <person name="Borm T.J.A."/>
            <person name="Ohyanagi H."/>
            <person name="Mineta K."/>
            <person name="Michell C.T."/>
            <person name="Saber N."/>
            <person name="Kharbatia N.M."/>
            <person name="Rupper R.R."/>
            <person name="Sharp A.R."/>
            <person name="Dally N."/>
            <person name="Boughton B.A."/>
            <person name="Woo Y.H."/>
            <person name="Gao G."/>
            <person name="Schijlen E.G.W.M."/>
            <person name="Guo X."/>
            <person name="Momin A.A."/>
            <person name="Negrao S."/>
            <person name="Al-Babili S."/>
            <person name="Gehring C."/>
            <person name="Roessner U."/>
            <person name="Jung C."/>
            <person name="Murphy K."/>
            <person name="Arold S.T."/>
            <person name="Gojobori T."/>
            <person name="van der Linden C.G."/>
            <person name="van Loo E.N."/>
            <person name="Jellen E.N."/>
            <person name="Maughan P.J."/>
            <person name="Tester M."/>
        </authorList>
    </citation>
    <scope>NUCLEOTIDE SEQUENCE [LARGE SCALE GENOMIC DNA]</scope>
    <source>
        <strain evidence="6">cv. PI 614886</strain>
    </source>
</reference>
<dbReference type="Gramene" id="AUR62030593-RA">
    <property type="protein sequence ID" value="AUR62030593-RA:cds"/>
    <property type="gene ID" value="AUR62030593"/>
</dbReference>
<dbReference type="EnsemblPlants" id="AUR62030593-RA">
    <property type="protein sequence ID" value="AUR62030593-RA:cds"/>
    <property type="gene ID" value="AUR62030593"/>
</dbReference>
<keyword evidence="5" id="KW-0732">Signal</keyword>
<evidence type="ECO:0000256" key="5">
    <source>
        <dbReference type="SAM" id="SignalP"/>
    </source>
</evidence>
<evidence type="ECO:0000256" key="4">
    <source>
        <dbReference type="RuleBase" id="RU004335"/>
    </source>
</evidence>
<dbReference type="GO" id="GO:0004553">
    <property type="term" value="F:hydrolase activity, hydrolyzing O-glycosyl compounds"/>
    <property type="evidence" value="ECO:0007669"/>
    <property type="project" value="InterPro"/>
</dbReference>
<evidence type="ECO:0000256" key="2">
    <source>
        <dbReference type="ARBA" id="ARBA00022801"/>
    </source>
</evidence>
<evidence type="ECO:0000313" key="7">
    <source>
        <dbReference type="Proteomes" id="UP000596660"/>
    </source>
</evidence>
<dbReference type="InterPro" id="IPR000490">
    <property type="entry name" value="Glyco_hydro_17"/>
</dbReference>
<dbReference type="PANTHER" id="PTHR32227">
    <property type="entry name" value="GLUCAN ENDO-1,3-BETA-GLUCOSIDASE BG1-RELATED-RELATED"/>
    <property type="match status" value="1"/>
</dbReference>
<keyword evidence="2" id="KW-0378">Hydrolase</keyword>
<evidence type="ECO:0000256" key="3">
    <source>
        <dbReference type="ARBA" id="ARBA00023295"/>
    </source>
</evidence>
<keyword evidence="7" id="KW-1185">Reference proteome</keyword>
<dbReference type="Gene3D" id="3.20.20.80">
    <property type="entry name" value="Glycosidases"/>
    <property type="match status" value="2"/>
</dbReference>
<organism evidence="6 7">
    <name type="scientific">Chenopodium quinoa</name>
    <name type="common">Quinoa</name>
    <dbReference type="NCBI Taxonomy" id="63459"/>
    <lineage>
        <taxon>Eukaryota</taxon>
        <taxon>Viridiplantae</taxon>
        <taxon>Streptophyta</taxon>
        <taxon>Embryophyta</taxon>
        <taxon>Tracheophyta</taxon>
        <taxon>Spermatophyta</taxon>
        <taxon>Magnoliopsida</taxon>
        <taxon>eudicotyledons</taxon>
        <taxon>Gunneridae</taxon>
        <taxon>Pentapetalae</taxon>
        <taxon>Caryophyllales</taxon>
        <taxon>Chenopodiaceae</taxon>
        <taxon>Chenopodioideae</taxon>
        <taxon>Atripliceae</taxon>
        <taxon>Chenopodium</taxon>
    </lineage>
</organism>
<dbReference type="InterPro" id="IPR017853">
    <property type="entry name" value="GH"/>
</dbReference>
<sequence>MAVTAMLLLVMVYLFLNVHHTDNLLSEQDVINLYKSNGIGTMRLFNPNIAALQALQGSGIKTIVGVANGDLPFIASDPTAATQWVQTNVVPFATVVKYIAVAIDTSLLTNTYPRSASEFGNAGYITPIINFLTSMVRLCCGRDYQNLFDAIVDGVYVALGKARAPNAGIVVLETRESQFLVSHNGILENNVMFFTGGDRKPWPSEGGDDATVENAGTYYRNLIGHVKQARN</sequence>
<comment type="similarity">
    <text evidence="1 4">Belongs to the glycosyl hydrolase 17 family.</text>
</comment>
<reference evidence="6" key="2">
    <citation type="submission" date="2021-03" db="UniProtKB">
        <authorList>
            <consortium name="EnsemblPlants"/>
        </authorList>
    </citation>
    <scope>IDENTIFICATION</scope>
</reference>